<dbReference type="PANTHER" id="PTHR37463">
    <property type="entry name" value="GSL3115 PROTEIN"/>
    <property type="match status" value="1"/>
</dbReference>
<dbReference type="AlphaFoldDB" id="A0A923KLV1"/>
<evidence type="ECO:0000313" key="2">
    <source>
        <dbReference type="Proteomes" id="UP000627446"/>
    </source>
</evidence>
<reference evidence="1" key="1">
    <citation type="submission" date="2020-08" db="EMBL/GenBank/DDBJ databases">
        <title>Novel species isolated from subtropical streams in China.</title>
        <authorList>
            <person name="Lu H."/>
        </authorList>
    </citation>
    <scope>NUCLEOTIDE SEQUENCE</scope>
    <source>
        <strain evidence="1">LX22W</strain>
    </source>
</reference>
<organism evidence="1 2">
    <name type="scientific">Undibacterium nitidum</name>
    <dbReference type="NCBI Taxonomy" id="2762298"/>
    <lineage>
        <taxon>Bacteria</taxon>
        <taxon>Pseudomonadati</taxon>
        <taxon>Pseudomonadota</taxon>
        <taxon>Betaproteobacteria</taxon>
        <taxon>Burkholderiales</taxon>
        <taxon>Oxalobacteraceae</taxon>
        <taxon>Undibacterium</taxon>
    </lineage>
</organism>
<dbReference type="EMBL" id="JACOFZ010000004">
    <property type="protein sequence ID" value="MBC3882240.1"/>
    <property type="molecule type" value="Genomic_DNA"/>
</dbReference>
<comment type="caution">
    <text evidence="1">The sequence shown here is derived from an EMBL/GenBank/DDBJ whole genome shotgun (WGS) entry which is preliminary data.</text>
</comment>
<dbReference type="Pfam" id="PF10013">
    <property type="entry name" value="DUF2256"/>
    <property type="match status" value="1"/>
</dbReference>
<dbReference type="PANTHER" id="PTHR37463:SF1">
    <property type="entry name" value="DUF2256 DOMAIN-CONTAINING PROTEIN"/>
    <property type="match status" value="1"/>
</dbReference>
<dbReference type="InterPro" id="IPR017136">
    <property type="entry name" value="UCP037205"/>
</dbReference>
<keyword evidence="2" id="KW-1185">Reference proteome</keyword>
<protein>
    <submittedName>
        <fullName evidence="1">DUF2256 domain-containing protein</fullName>
    </submittedName>
</protein>
<gene>
    <name evidence="1" type="ORF">H8K36_12680</name>
</gene>
<dbReference type="Proteomes" id="UP000627446">
    <property type="component" value="Unassembled WGS sequence"/>
</dbReference>
<name>A0A923KLV1_9BURK</name>
<proteinExistence type="predicted"/>
<sequence length="52" mass="6171">MKMRKKSELPTKICTRCGLSFSWRKKWKLNWEQVKYCSERCQRGGVSCLASN</sequence>
<evidence type="ECO:0000313" key="1">
    <source>
        <dbReference type="EMBL" id="MBC3882240.1"/>
    </source>
</evidence>
<accession>A0A923KLV1</accession>